<accession>A0A8H3C7N2</accession>
<proteinExistence type="predicted"/>
<dbReference type="EMBL" id="CAJMWS010001207">
    <property type="protein sequence ID" value="CAE6475395.1"/>
    <property type="molecule type" value="Genomic_DNA"/>
</dbReference>
<evidence type="ECO:0000313" key="2">
    <source>
        <dbReference type="Proteomes" id="UP000663846"/>
    </source>
</evidence>
<organism evidence="1 2">
    <name type="scientific">Rhizoctonia solani</name>
    <dbReference type="NCBI Taxonomy" id="456999"/>
    <lineage>
        <taxon>Eukaryota</taxon>
        <taxon>Fungi</taxon>
        <taxon>Dikarya</taxon>
        <taxon>Basidiomycota</taxon>
        <taxon>Agaricomycotina</taxon>
        <taxon>Agaricomycetes</taxon>
        <taxon>Cantharellales</taxon>
        <taxon>Ceratobasidiaceae</taxon>
        <taxon>Rhizoctonia</taxon>
    </lineage>
</organism>
<dbReference type="Proteomes" id="UP000663846">
    <property type="component" value="Unassembled WGS sequence"/>
</dbReference>
<gene>
    <name evidence="1" type="ORF">RDB_LOCUS183540</name>
</gene>
<comment type="caution">
    <text evidence="1">The sequence shown here is derived from an EMBL/GenBank/DDBJ whole genome shotgun (WGS) entry which is preliminary data.</text>
</comment>
<dbReference type="AlphaFoldDB" id="A0A8H3C7N2"/>
<reference evidence="1" key="1">
    <citation type="submission" date="2021-01" db="EMBL/GenBank/DDBJ databases">
        <authorList>
            <person name="Kaushik A."/>
        </authorList>
    </citation>
    <scope>NUCLEOTIDE SEQUENCE</scope>
    <source>
        <strain evidence="1">AG1-1C</strain>
    </source>
</reference>
<evidence type="ECO:0000313" key="1">
    <source>
        <dbReference type="EMBL" id="CAE6475395.1"/>
    </source>
</evidence>
<name>A0A8H3C7N2_9AGAM</name>
<sequence>MIGSYPYTPFPFSVTPVSPLFHPSPVSLNSSLGWAPSCTTPECLPTASWSTSAINSTLSFRFWGWDVAFDGRVEGNMTVELFRDGIKIPWDPSGDTLFHLHGEYNDDSSQHDMILKVLGASPNAQLTVTQARVNGSSFADYYLPSARWTITSDSDMVNYAGFVPQTGAAGAESSISYISSRAGDTVSTQFNAFMQAQRSLSMVHAVPPTGP</sequence>
<protein>
    <submittedName>
        <fullName evidence="1">Uncharacterized protein</fullName>
    </submittedName>
</protein>